<reference evidence="7 8" key="1">
    <citation type="journal article" date="2013" name="Genome Announc.">
        <title>Complete Genome Sequence of the Porcine Strain Brachyspira pilosicoli P43/6/78(T.).</title>
        <authorList>
            <person name="Lin C."/>
            <person name="den Bakker H.C."/>
            <person name="Suzuki H."/>
            <person name="Lefebure T."/>
            <person name="Ponnala L."/>
            <person name="Sun Q."/>
            <person name="Stanhope M.J."/>
            <person name="Wiedmann M."/>
            <person name="Duhamel G.E."/>
        </authorList>
    </citation>
    <scope>NUCLEOTIDE SEQUENCE [LARGE SCALE GENOMIC DNA]</scope>
    <source>
        <strain evidence="7 8">P43/6/78</strain>
    </source>
</reference>
<dbReference type="Proteomes" id="UP000010793">
    <property type="component" value="Chromosome"/>
</dbReference>
<evidence type="ECO:0000256" key="1">
    <source>
        <dbReference type="ARBA" id="ARBA00001933"/>
    </source>
</evidence>
<proteinExistence type="inferred from homology"/>
<evidence type="ECO:0000313" key="8">
    <source>
        <dbReference type="Proteomes" id="UP000010793"/>
    </source>
</evidence>
<dbReference type="FunFam" id="3.40.640.10:FF:000030">
    <property type="entry name" value="Low-specificity L-threonine aldolase"/>
    <property type="match status" value="1"/>
</dbReference>
<dbReference type="InterPro" id="IPR015422">
    <property type="entry name" value="PyrdxlP-dep_Trfase_small"/>
</dbReference>
<keyword evidence="4 7" id="KW-0456">Lyase</keyword>
<evidence type="ECO:0000256" key="5">
    <source>
        <dbReference type="PIRSR" id="PIRSR017617-1"/>
    </source>
</evidence>
<dbReference type="PANTHER" id="PTHR48097">
    <property type="entry name" value="L-THREONINE ALDOLASE-RELATED"/>
    <property type="match status" value="1"/>
</dbReference>
<keyword evidence="8" id="KW-1185">Reference proteome</keyword>
<dbReference type="InterPro" id="IPR001597">
    <property type="entry name" value="ArAA_b-elim_lyase/Thr_aldolase"/>
</dbReference>
<dbReference type="InterPro" id="IPR015424">
    <property type="entry name" value="PyrdxlP-dep_Trfase"/>
</dbReference>
<dbReference type="NCBIfam" id="NF041359">
    <property type="entry name" value="GntG_guanitoxin"/>
    <property type="match status" value="1"/>
</dbReference>
<dbReference type="EMBL" id="CP002873">
    <property type="protein sequence ID" value="AGA66705.1"/>
    <property type="molecule type" value="Genomic_DNA"/>
</dbReference>
<protein>
    <submittedName>
        <fullName evidence="7">Aromatic amino acid beta-eliminating lyase/threonine aldolase</fullName>
    </submittedName>
</protein>
<dbReference type="AlphaFoldDB" id="A0A3B6VTZ4"/>
<dbReference type="Pfam" id="PF01212">
    <property type="entry name" value="Beta_elim_lyase"/>
    <property type="match status" value="1"/>
</dbReference>
<evidence type="ECO:0000256" key="4">
    <source>
        <dbReference type="ARBA" id="ARBA00023239"/>
    </source>
</evidence>
<gene>
    <name evidence="7" type="ORF">BPP43_07435</name>
</gene>
<dbReference type="PIRSF" id="PIRSF017617">
    <property type="entry name" value="Thr_aldolase"/>
    <property type="match status" value="1"/>
</dbReference>
<organism evidence="7 8">
    <name type="scientific">Brachyspira pilosicoli P43/6/78</name>
    <dbReference type="NCBI Taxonomy" id="1042417"/>
    <lineage>
        <taxon>Bacteria</taxon>
        <taxon>Pseudomonadati</taxon>
        <taxon>Spirochaetota</taxon>
        <taxon>Spirochaetia</taxon>
        <taxon>Brachyspirales</taxon>
        <taxon>Brachyspiraceae</taxon>
        <taxon>Brachyspira</taxon>
    </lineage>
</organism>
<feature type="modified residue" description="N6-(pyridoxal phosphate)lysine" evidence="5">
    <location>
        <position position="201"/>
    </location>
</feature>
<evidence type="ECO:0000259" key="6">
    <source>
        <dbReference type="Pfam" id="PF01212"/>
    </source>
</evidence>
<evidence type="ECO:0000256" key="2">
    <source>
        <dbReference type="ARBA" id="ARBA00006966"/>
    </source>
</evidence>
<dbReference type="RefSeq" id="WP_015274552.1">
    <property type="nucleotide sequence ID" value="NC_019908.1"/>
</dbReference>
<dbReference type="GO" id="GO:0008732">
    <property type="term" value="F:L-allo-threonine aldolase activity"/>
    <property type="evidence" value="ECO:0007669"/>
    <property type="project" value="TreeGrafter"/>
</dbReference>
<dbReference type="SUPFAM" id="SSF53383">
    <property type="entry name" value="PLP-dependent transferases"/>
    <property type="match status" value="1"/>
</dbReference>
<dbReference type="InterPro" id="IPR023603">
    <property type="entry name" value="Low_specificity_L-TA-like"/>
</dbReference>
<dbReference type="Gene3D" id="3.90.1150.10">
    <property type="entry name" value="Aspartate Aminotransferase, domain 1"/>
    <property type="match status" value="1"/>
</dbReference>
<comment type="cofactor">
    <cofactor evidence="1">
        <name>pyridoxal 5'-phosphate</name>
        <dbReference type="ChEBI" id="CHEBI:597326"/>
    </cofactor>
</comment>
<comment type="similarity">
    <text evidence="2">Belongs to the threonine aldolase family.</text>
</comment>
<evidence type="ECO:0000256" key="3">
    <source>
        <dbReference type="ARBA" id="ARBA00022898"/>
    </source>
</evidence>
<keyword evidence="3" id="KW-0663">Pyridoxal phosphate</keyword>
<accession>A0A3B6VTZ4</accession>
<evidence type="ECO:0000313" key="7">
    <source>
        <dbReference type="EMBL" id="AGA66705.1"/>
    </source>
</evidence>
<dbReference type="GO" id="GO:0005829">
    <property type="term" value="C:cytosol"/>
    <property type="evidence" value="ECO:0007669"/>
    <property type="project" value="TreeGrafter"/>
</dbReference>
<dbReference type="KEGG" id="bpip:BPP43_07435"/>
<name>A0A3B6VTZ4_BRAPL</name>
<sequence length="342" mass="37709">MRVYDLRTDTITKPSDEMRKAIYKAECGDDVYMEDPTVNKLQDMAAEITGKEKAIFVSSGTMGNLIPLLILSSKTRQILLEEESHIVHYELGGVAALAGVLPLPVKAKRGILTKSIIEDYFSPQPYYMSNVNIVEVENSHNRHGGSVYPIEVLKELYSFTKSKNVHMHMDGARVFNASIASKASVKEIASNTDSITFCLSKGLGAPMGAMLCGKKEFIDEAFKIRKLIGGGLRQIGLMAAAGIYALENNIGSLEEDHIKAKKIASAVIESKLGELSLDEVETNIVIAKTQKKSIELVNKLLEKGIKASSFGDYKLRFVTHRDISMKEVEEACDIIKSFKNNI</sequence>
<dbReference type="GO" id="GO:0006567">
    <property type="term" value="P:L-threonine catabolic process"/>
    <property type="evidence" value="ECO:0007669"/>
    <property type="project" value="TreeGrafter"/>
</dbReference>
<feature type="domain" description="Aromatic amino acid beta-eliminating lyase/threonine aldolase" evidence="6">
    <location>
        <begin position="5"/>
        <end position="288"/>
    </location>
</feature>
<dbReference type="GO" id="GO:0006545">
    <property type="term" value="P:glycine biosynthetic process"/>
    <property type="evidence" value="ECO:0007669"/>
    <property type="project" value="TreeGrafter"/>
</dbReference>
<dbReference type="InterPro" id="IPR015421">
    <property type="entry name" value="PyrdxlP-dep_Trfase_major"/>
</dbReference>
<dbReference type="PANTHER" id="PTHR48097:SF9">
    <property type="entry name" value="L-THREONINE ALDOLASE"/>
    <property type="match status" value="1"/>
</dbReference>
<dbReference type="Gene3D" id="3.40.640.10">
    <property type="entry name" value="Type I PLP-dependent aspartate aminotransferase-like (Major domain)"/>
    <property type="match status" value="1"/>
</dbReference>